<evidence type="ECO:0008006" key="2">
    <source>
        <dbReference type="Google" id="ProtNLM"/>
    </source>
</evidence>
<dbReference type="EMBL" id="HACG01014108">
    <property type="protein sequence ID" value="CEK60973.1"/>
    <property type="molecule type" value="Transcribed_RNA"/>
</dbReference>
<dbReference type="InterPro" id="IPR016024">
    <property type="entry name" value="ARM-type_fold"/>
</dbReference>
<gene>
    <name evidence="1" type="primary">ORF40924</name>
</gene>
<dbReference type="InterPro" id="IPR011989">
    <property type="entry name" value="ARM-like"/>
</dbReference>
<evidence type="ECO:0000313" key="1">
    <source>
        <dbReference type="EMBL" id="CEK60973.1"/>
    </source>
</evidence>
<dbReference type="AlphaFoldDB" id="A0A0B6YXP4"/>
<dbReference type="Gene3D" id="1.25.10.10">
    <property type="entry name" value="Leucine-rich Repeat Variant"/>
    <property type="match status" value="1"/>
</dbReference>
<dbReference type="SUPFAM" id="SSF48371">
    <property type="entry name" value="ARM repeat"/>
    <property type="match status" value="1"/>
</dbReference>
<name>A0A0B6YXP4_9EUPU</name>
<reference evidence="1" key="1">
    <citation type="submission" date="2014-12" db="EMBL/GenBank/DDBJ databases">
        <title>Insight into the proteome of Arion vulgaris.</title>
        <authorList>
            <person name="Aradska J."/>
            <person name="Bulat T."/>
            <person name="Smidak R."/>
            <person name="Sarate P."/>
            <person name="Gangsoo J."/>
            <person name="Sialana F."/>
            <person name="Bilban M."/>
            <person name="Lubec G."/>
        </authorList>
    </citation>
    <scope>NUCLEOTIDE SEQUENCE</scope>
    <source>
        <tissue evidence="1">Skin</tissue>
    </source>
</reference>
<feature type="non-terminal residue" evidence="1">
    <location>
        <position position="132"/>
    </location>
</feature>
<accession>A0A0B6YXP4</accession>
<proteinExistence type="predicted"/>
<organism evidence="1">
    <name type="scientific">Arion vulgaris</name>
    <dbReference type="NCBI Taxonomy" id="1028688"/>
    <lineage>
        <taxon>Eukaryota</taxon>
        <taxon>Metazoa</taxon>
        <taxon>Spiralia</taxon>
        <taxon>Lophotrochozoa</taxon>
        <taxon>Mollusca</taxon>
        <taxon>Gastropoda</taxon>
        <taxon>Heterobranchia</taxon>
        <taxon>Euthyneura</taxon>
        <taxon>Panpulmonata</taxon>
        <taxon>Eupulmonata</taxon>
        <taxon>Stylommatophora</taxon>
        <taxon>Helicina</taxon>
        <taxon>Arionoidea</taxon>
        <taxon>Arionidae</taxon>
        <taxon>Arion</taxon>
    </lineage>
</organism>
<protein>
    <recommendedName>
        <fullName evidence="2">Armadillo repeat-containing domain-containing protein</fullName>
    </recommendedName>
</protein>
<feature type="non-terminal residue" evidence="1">
    <location>
        <position position="1"/>
    </location>
</feature>
<sequence>KTRSMISLAMWDNIFNKDVLVAGCCVLSNLVVFSKPGDILLTPDVITIIHKIMASHEYDAEVQLAASDLILAVSADERASRLIVQMGGIQDMVTAMRHSRHHATLNAVCCMALWSLAVDSENLKVACRENAV</sequence>